<dbReference type="PROSITE" id="PS00674">
    <property type="entry name" value="AAA"/>
    <property type="match status" value="1"/>
</dbReference>
<evidence type="ECO:0000313" key="13">
    <source>
        <dbReference type="EMBL" id="CAX76060.1"/>
    </source>
</evidence>
<keyword evidence="2" id="KW-0963">Cytoplasm</keyword>
<dbReference type="Gene3D" id="2.40.50.140">
    <property type="entry name" value="Nucleic acid-binding proteins"/>
    <property type="match status" value="1"/>
</dbReference>
<dbReference type="GO" id="GO:0005524">
    <property type="term" value="F:ATP binding"/>
    <property type="evidence" value="ECO:0007669"/>
    <property type="project" value="UniProtKB-KW"/>
</dbReference>
<evidence type="ECO:0000256" key="7">
    <source>
        <dbReference type="RuleBase" id="RU003651"/>
    </source>
</evidence>
<dbReference type="SUPFAM" id="SSF52540">
    <property type="entry name" value="P-loop containing nucleoside triphosphate hydrolases"/>
    <property type="match status" value="1"/>
</dbReference>
<evidence type="ECO:0000256" key="6">
    <source>
        <dbReference type="ARBA" id="ARBA00040909"/>
    </source>
</evidence>
<dbReference type="InterPro" id="IPR027417">
    <property type="entry name" value="P-loop_NTPase"/>
</dbReference>
<reference evidence="13" key="1">
    <citation type="journal article" date="2009" name="Nature">
        <title>The Schistosoma japonicum genome reveals features of host-parasite interplay.</title>
        <authorList>
            <person name="Liu F."/>
            <person name="Zhou Y."/>
            <person name="Wang Z.Q."/>
            <person name="Lu G."/>
            <person name="Zheng H."/>
            <person name="Brindley P.J."/>
            <person name="McManus D.P."/>
            <person name="Blair D."/>
            <person name="Zhang Q.H."/>
            <person name="Zhong Y."/>
            <person name="Wang S."/>
            <person name="Han Z.G."/>
            <person name="Chen Z."/>
        </authorList>
    </citation>
    <scope>NUCLEOTIDE SEQUENCE</scope>
    <source>
        <strain evidence="13">Anhui</strain>
    </source>
</reference>
<dbReference type="Gene3D" id="3.40.50.300">
    <property type="entry name" value="P-loop containing nucleotide triphosphate hydrolases"/>
    <property type="match status" value="2"/>
</dbReference>
<name>C1LMY2_SCHJA</name>
<dbReference type="InterPro" id="IPR003959">
    <property type="entry name" value="ATPase_AAA_core"/>
</dbReference>
<evidence type="ECO:0000256" key="3">
    <source>
        <dbReference type="ARBA" id="ARBA00022741"/>
    </source>
</evidence>
<evidence type="ECO:0000259" key="12">
    <source>
        <dbReference type="Pfam" id="PF17862"/>
    </source>
</evidence>
<evidence type="ECO:0000256" key="2">
    <source>
        <dbReference type="ARBA" id="ARBA00022490"/>
    </source>
</evidence>
<dbReference type="InterPro" id="IPR012340">
    <property type="entry name" value="NA-bd_OB-fold"/>
</dbReference>
<evidence type="ECO:0000256" key="8">
    <source>
        <dbReference type="SAM" id="Coils"/>
    </source>
</evidence>
<dbReference type="AlphaFoldDB" id="C1LMY2"/>
<dbReference type="PANTHER" id="PTHR23073">
    <property type="entry name" value="26S PROTEASOME REGULATORY SUBUNIT"/>
    <property type="match status" value="1"/>
</dbReference>
<dbReference type="Pfam" id="PF00004">
    <property type="entry name" value="AAA"/>
    <property type="match status" value="1"/>
</dbReference>
<sequence>MAALEVESYPRRSPKYLSGETSRKVKRETDKGMLEPTLPPTDGIKNYYMNKIDEHQFIYTEKVLNLRRLEAQRNELNAKVRMLREELQLLQEQGSFVGEVIKAMDKKKVLVKVQPEGKYVVDIDKNIEMSQISPNCRVALRSDSYILHKILPSKVDPLVSLMMVEKVPDSTYEMIGGLDKQIKEIKEVIELPVKHPELFDALGIAQPKGRVIIWTTRYRKNLIGPGLLLITLNVHLSVSVVPSLFKNSSAKELEWCGNLFVMAREHAPSIIFMDEVDSIGSTRLESGTGGDSEVQRTMLELLNQLDGFEPKQNIKVIMATNRIDILDSALLRPGRIDRKIEFPAPNEEARLDILRIHSRKMNLTRDIDLRKLAESMPGASGAEVKGVCTEAGMYALRERRVHVTQEDFELAVAKVMQKDSEKNVSIKKLWK</sequence>
<feature type="domain" description="Proteasomal ATPase second OB" evidence="11">
    <location>
        <begin position="97"/>
        <end position="152"/>
    </location>
</feature>
<reference evidence="13" key="2">
    <citation type="submission" date="2009-03" db="EMBL/GenBank/DDBJ databases">
        <authorList>
            <person name="Gang L."/>
        </authorList>
    </citation>
    <scope>NUCLEOTIDE SEQUENCE</scope>
    <source>
        <strain evidence="13">Anhui</strain>
    </source>
</reference>
<protein>
    <recommendedName>
        <fullName evidence="6">26S proteasome regulatory subunit 8</fullName>
    </recommendedName>
</protein>
<feature type="domain" description="ATPase AAA-type core" evidence="10">
    <location>
        <begin position="258"/>
        <end position="343"/>
    </location>
</feature>
<dbReference type="InterPro" id="IPR050221">
    <property type="entry name" value="26S_Proteasome_ATPase"/>
</dbReference>
<feature type="compositionally biased region" description="Basic and acidic residues" evidence="9">
    <location>
        <begin position="21"/>
        <end position="33"/>
    </location>
</feature>
<dbReference type="Pfam" id="PF16450">
    <property type="entry name" value="Prot_ATP_ID_OB_C"/>
    <property type="match status" value="1"/>
</dbReference>
<dbReference type="GO" id="GO:0016887">
    <property type="term" value="F:ATP hydrolysis activity"/>
    <property type="evidence" value="ECO:0007669"/>
    <property type="project" value="InterPro"/>
</dbReference>
<feature type="region of interest" description="Disordered" evidence="9">
    <location>
        <begin position="1"/>
        <end position="38"/>
    </location>
</feature>
<evidence type="ECO:0000259" key="10">
    <source>
        <dbReference type="Pfam" id="PF00004"/>
    </source>
</evidence>
<dbReference type="FunFam" id="1.10.8.60:FF:000006">
    <property type="entry name" value="26S protease regulatory subunit 8"/>
    <property type="match status" value="1"/>
</dbReference>
<evidence type="ECO:0000256" key="5">
    <source>
        <dbReference type="ARBA" id="ARBA00022942"/>
    </source>
</evidence>
<evidence type="ECO:0000256" key="1">
    <source>
        <dbReference type="ARBA" id="ARBA00004496"/>
    </source>
</evidence>
<organism evidence="13">
    <name type="scientific">Schistosoma japonicum</name>
    <name type="common">Blood fluke</name>
    <dbReference type="NCBI Taxonomy" id="6182"/>
    <lineage>
        <taxon>Eukaryota</taxon>
        <taxon>Metazoa</taxon>
        <taxon>Spiralia</taxon>
        <taxon>Lophotrochozoa</taxon>
        <taxon>Platyhelminthes</taxon>
        <taxon>Trematoda</taxon>
        <taxon>Digenea</taxon>
        <taxon>Strigeidida</taxon>
        <taxon>Schistosomatoidea</taxon>
        <taxon>Schistosomatidae</taxon>
        <taxon>Schistosoma</taxon>
    </lineage>
</organism>
<keyword evidence="3 7" id="KW-0547">Nucleotide-binding</keyword>
<keyword evidence="4 7" id="KW-0067">ATP-binding</keyword>
<feature type="coiled-coil region" evidence="8">
    <location>
        <begin position="59"/>
        <end position="93"/>
    </location>
</feature>
<evidence type="ECO:0000256" key="9">
    <source>
        <dbReference type="SAM" id="MobiDB-lite"/>
    </source>
</evidence>
<feature type="domain" description="AAA ATPase AAA+ lid" evidence="12">
    <location>
        <begin position="366"/>
        <end position="409"/>
    </location>
</feature>
<keyword evidence="5" id="KW-0647">Proteasome</keyword>
<dbReference type="InterPro" id="IPR032501">
    <property type="entry name" value="Prot_ATP_ID_OB_2nd"/>
</dbReference>
<dbReference type="EMBL" id="FN320334">
    <property type="protein sequence ID" value="CAX76060.1"/>
    <property type="molecule type" value="mRNA"/>
</dbReference>
<accession>C1LMY2</accession>
<dbReference type="GO" id="GO:0000502">
    <property type="term" value="C:proteasome complex"/>
    <property type="evidence" value="ECO:0007669"/>
    <property type="project" value="UniProtKB-KW"/>
</dbReference>
<dbReference type="Gene3D" id="1.10.8.60">
    <property type="match status" value="1"/>
</dbReference>
<comment type="similarity">
    <text evidence="7">Belongs to the AAA ATPase family.</text>
</comment>
<proteinExistence type="evidence at transcript level"/>
<dbReference type="InterPro" id="IPR041569">
    <property type="entry name" value="AAA_lid_3"/>
</dbReference>
<evidence type="ECO:0000259" key="11">
    <source>
        <dbReference type="Pfam" id="PF16450"/>
    </source>
</evidence>
<dbReference type="InterPro" id="IPR003960">
    <property type="entry name" value="ATPase_AAA_CS"/>
</dbReference>
<evidence type="ECO:0000256" key="4">
    <source>
        <dbReference type="ARBA" id="ARBA00022840"/>
    </source>
</evidence>
<comment type="subcellular location">
    <subcellularLocation>
        <location evidence="1">Cytoplasm</location>
    </subcellularLocation>
</comment>
<keyword evidence="8" id="KW-0175">Coiled coil</keyword>
<gene>
    <name evidence="13" type="primary">TBP10</name>
</gene>
<dbReference type="GO" id="GO:0005737">
    <property type="term" value="C:cytoplasm"/>
    <property type="evidence" value="ECO:0007669"/>
    <property type="project" value="UniProtKB-SubCell"/>
</dbReference>
<dbReference type="Pfam" id="PF17862">
    <property type="entry name" value="AAA_lid_3"/>
    <property type="match status" value="1"/>
</dbReference>
<dbReference type="FunFam" id="2.40.50.140:FF:000044">
    <property type="entry name" value="26S protease regulatory subunit 8"/>
    <property type="match status" value="1"/>
</dbReference>